<accession>B9L1I6</accession>
<organism evidence="5 6">
    <name type="scientific">Thermomicrobium roseum (strain ATCC 27502 / DSM 5159 / P-2)</name>
    <dbReference type="NCBI Taxonomy" id="309801"/>
    <lineage>
        <taxon>Bacteria</taxon>
        <taxon>Pseudomonadati</taxon>
        <taxon>Thermomicrobiota</taxon>
        <taxon>Thermomicrobia</taxon>
        <taxon>Thermomicrobiales</taxon>
        <taxon>Thermomicrobiaceae</taxon>
        <taxon>Thermomicrobium</taxon>
    </lineage>
</organism>
<keyword evidence="3" id="KW-0812">Transmembrane</keyword>
<dbReference type="RefSeq" id="WP_015922197.1">
    <property type="nucleotide sequence ID" value="NC_011959.1"/>
</dbReference>
<keyword evidence="1" id="KW-0697">Rotamase</keyword>
<feature type="domain" description="PpiC" evidence="4">
    <location>
        <begin position="289"/>
        <end position="379"/>
    </location>
</feature>
<dbReference type="Pfam" id="PF00639">
    <property type="entry name" value="Rotamase"/>
    <property type="match status" value="1"/>
</dbReference>
<feature type="transmembrane region" description="Helical" evidence="3">
    <location>
        <begin position="36"/>
        <end position="61"/>
    </location>
</feature>
<protein>
    <submittedName>
        <fullName evidence="5">Putative post-translocation molecular chaperone</fullName>
    </submittedName>
</protein>
<evidence type="ECO:0000313" key="5">
    <source>
        <dbReference type="EMBL" id="ACM05770.1"/>
    </source>
</evidence>
<gene>
    <name evidence="5" type="ordered locus">trd_1246</name>
</gene>
<dbReference type="InterPro" id="IPR050245">
    <property type="entry name" value="PrsA_foldase"/>
</dbReference>
<reference evidence="5 6" key="1">
    <citation type="journal article" date="2009" name="PLoS ONE">
        <title>Complete genome sequence of the aerobic CO-oxidizing thermophile Thermomicrobium roseum.</title>
        <authorList>
            <person name="Wu D."/>
            <person name="Raymond J."/>
            <person name="Wu M."/>
            <person name="Chatterji S."/>
            <person name="Ren Q."/>
            <person name="Graham J.E."/>
            <person name="Bryant D.A."/>
            <person name="Robb F."/>
            <person name="Colman A."/>
            <person name="Tallon L.J."/>
            <person name="Badger J.H."/>
            <person name="Madupu R."/>
            <person name="Ward N.L."/>
            <person name="Eisen J.A."/>
        </authorList>
    </citation>
    <scope>NUCLEOTIDE SEQUENCE [LARGE SCALE GENOMIC DNA]</scope>
    <source>
        <strain evidence="6">ATCC 27502 / DSM 5159 / P-2</strain>
    </source>
</reference>
<dbReference type="InterPro" id="IPR000297">
    <property type="entry name" value="PPIase_PpiC"/>
</dbReference>
<feature type="compositionally biased region" description="Low complexity" evidence="2">
    <location>
        <begin position="447"/>
        <end position="464"/>
    </location>
</feature>
<dbReference type="InterPro" id="IPR046357">
    <property type="entry name" value="PPIase_dom_sf"/>
</dbReference>
<dbReference type="PANTHER" id="PTHR47245:SF2">
    <property type="entry name" value="PEPTIDYL-PROLYL CIS-TRANS ISOMERASE HP_0175-RELATED"/>
    <property type="match status" value="1"/>
</dbReference>
<dbReference type="PROSITE" id="PS50198">
    <property type="entry name" value="PPIC_PPIASE_2"/>
    <property type="match status" value="1"/>
</dbReference>
<dbReference type="EMBL" id="CP001275">
    <property type="protein sequence ID" value="ACM05770.1"/>
    <property type="molecule type" value="Genomic_DNA"/>
</dbReference>
<name>B9L1I6_THERP</name>
<keyword evidence="3" id="KW-0472">Membrane</keyword>
<feature type="compositionally biased region" description="Pro residues" evidence="2">
    <location>
        <begin position="425"/>
        <end position="446"/>
    </location>
</feature>
<keyword evidence="3" id="KW-1133">Transmembrane helix</keyword>
<feature type="region of interest" description="Disordered" evidence="2">
    <location>
        <begin position="196"/>
        <end position="236"/>
    </location>
</feature>
<keyword evidence="1" id="KW-0413">Isomerase</keyword>
<sequence>MLEWVRRLFPRRWGDRRARTHRRVPRRERERVQERAAVIGVSVVLLLVAGLLGGGAIYQYWYLPRQVVVEVNGEPITRADYWKMRRLELLNQISQYQQLANLMSGQQSVQYQQLADQARQQLTTVERDPINQATVGQMIDDRLVLQRMGQLGVALDEREVEDYTVSLFSSVPLLTPTPTLGIDPTAAAWATATAAVTPTPLPTPTPEPGVTPTPQATPTPTPSESPTPTPTVPPEEARATATALMGEYQKNVLEQAGLSLADFQRLVVRPMLAREKVQRVLEERIPLRAEQIHAAHILLATREAAEQALADIQGGADFATIARERSIDSDTAPNGGDLGWLPRGYMPSAFDEVAFALAPGEVGGPVQTQYGWHIVKVLERDPDRPLSERMLQALRGQALSRWLDEQRRTSTIRWHLGLTPLPTPAVQPFVAPPDAPPTPTPTPTPTTVPGTPTVEVSPTATPLP</sequence>
<dbReference type="OrthoDB" id="14196at2"/>
<feature type="compositionally biased region" description="Pro residues" evidence="2">
    <location>
        <begin position="199"/>
        <end position="233"/>
    </location>
</feature>
<dbReference type="eggNOG" id="COG0760">
    <property type="taxonomic scope" value="Bacteria"/>
</dbReference>
<dbReference type="Proteomes" id="UP000000447">
    <property type="component" value="Chromosome"/>
</dbReference>
<evidence type="ECO:0000256" key="3">
    <source>
        <dbReference type="SAM" id="Phobius"/>
    </source>
</evidence>
<dbReference type="PANTHER" id="PTHR47245">
    <property type="entry name" value="PEPTIDYLPROLYL ISOMERASE"/>
    <property type="match status" value="1"/>
</dbReference>
<evidence type="ECO:0000259" key="4">
    <source>
        <dbReference type="PROSITE" id="PS50198"/>
    </source>
</evidence>
<dbReference type="SUPFAM" id="SSF109998">
    <property type="entry name" value="Triger factor/SurA peptide-binding domain-like"/>
    <property type="match status" value="1"/>
</dbReference>
<dbReference type="InterPro" id="IPR027304">
    <property type="entry name" value="Trigger_fact/SurA_dom_sf"/>
</dbReference>
<dbReference type="KEGG" id="tro:trd_1246"/>
<feature type="region of interest" description="Disordered" evidence="2">
    <location>
        <begin position="425"/>
        <end position="464"/>
    </location>
</feature>
<dbReference type="HOGENOM" id="CLU_589159_0_0_0"/>
<dbReference type="SUPFAM" id="SSF54534">
    <property type="entry name" value="FKBP-like"/>
    <property type="match status" value="1"/>
</dbReference>
<evidence type="ECO:0000313" key="6">
    <source>
        <dbReference type="Proteomes" id="UP000000447"/>
    </source>
</evidence>
<dbReference type="GO" id="GO:0003755">
    <property type="term" value="F:peptidyl-prolyl cis-trans isomerase activity"/>
    <property type="evidence" value="ECO:0007669"/>
    <property type="project" value="UniProtKB-KW"/>
</dbReference>
<dbReference type="STRING" id="309801.trd_1246"/>
<evidence type="ECO:0000256" key="2">
    <source>
        <dbReference type="SAM" id="MobiDB-lite"/>
    </source>
</evidence>
<dbReference type="Gene3D" id="3.10.50.40">
    <property type="match status" value="1"/>
</dbReference>
<keyword evidence="6" id="KW-1185">Reference proteome</keyword>
<proteinExistence type="predicted"/>
<dbReference type="AlphaFoldDB" id="B9L1I6"/>
<evidence type="ECO:0000256" key="1">
    <source>
        <dbReference type="PROSITE-ProRule" id="PRU00278"/>
    </source>
</evidence>